<dbReference type="Proteomes" id="UP001176429">
    <property type="component" value="Unassembled WGS sequence"/>
</dbReference>
<gene>
    <name evidence="3" type="ORF">Q5H93_18545</name>
</gene>
<evidence type="ECO:0000313" key="4">
    <source>
        <dbReference type="Proteomes" id="UP001176429"/>
    </source>
</evidence>
<evidence type="ECO:0000313" key="3">
    <source>
        <dbReference type="EMBL" id="MDO7876751.1"/>
    </source>
</evidence>
<dbReference type="PANTHER" id="PTHR10900">
    <property type="entry name" value="PERIOSTIN-RELATED"/>
    <property type="match status" value="1"/>
</dbReference>
<dbReference type="PANTHER" id="PTHR10900:SF77">
    <property type="entry name" value="FI19380P1"/>
    <property type="match status" value="1"/>
</dbReference>
<dbReference type="SUPFAM" id="SSF82153">
    <property type="entry name" value="FAS1 domain"/>
    <property type="match status" value="2"/>
</dbReference>
<feature type="chain" id="PRO_5047257142" evidence="1">
    <location>
        <begin position="22"/>
        <end position="328"/>
    </location>
</feature>
<keyword evidence="4" id="KW-1185">Reference proteome</keyword>
<protein>
    <submittedName>
        <fullName evidence="3">Fasciclin domain-containing protein</fullName>
    </submittedName>
</protein>
<dbReference type="RefSeq" id="WP_305008133.1">
    <property type="nucleotide sequence ID" value="NZ_JAUQSY010000013.1"/>
</dbReference>
<dbReference type="Pfam" id="PF02469">
    <property type="entry name" value="Fasciclin"/>
    <property type="match status" value="2"/>
</dbReference>
<feature type="domain" description="FAS1" evidence="2">
    <location>
        <begin position="171"/>
        <end position="327"/>
    </location>
</feature>
<reference evidence="3" key="1">
    <citation type="submission" date="2023-07" db="EMBL/GenBank/DDBJ databases">
        <authorList>
            <person name="Kim M.K."/>
        </authorList>
    </citation>
    <scope>NUCLEOTIDE SEQUENCE</scope>
    <source>
        <strain evidence="3">ASUV-10-1</strain>
    </source>
</reference>
<dbReference type="Gene3D" id="2.30.180.10">
    <property type="entry name" value="FAS1 domain"/>
    <property type="match status" value="2"/>
</dbReference>
<dbReference type="SMART" id="SM00554">
    <property type="entry name" value="FAS1"/>
    <property type="match status" value="2"/>
</dbReference>
<evidence type="ECO:0000256" key="1">
    <source>
        <dbReference type="SAM" id="SignalP"/>
    </source>
</evidence>
<dbReference type="InterPro" id="IPR050904">
    <property type="entry name" value="Adhesion/Biosynth-related"/>
</dbReference>
<feature type="signal peptide" evidence="1">
    <location>
        <begin position="1"/>
        <end position="21"/>
    </location>
</feature>
<proteinExistence type="predicted"/>
<feature type="domain" description="FAS1" evidence="2">
    <location>
        <begin position="29"/>
        <end position="167"/>
    </location>
</feature>
<accession>A0ABT9BEQ5</accession>
<organism evidence="3 4">
    <name type="scientific">Hymenobacter aranciens</name>
    <dbReference type="NCBI Taxonomy" id="3063996"/>
    <lineage>
        <taxon>Bacteria</taxon>
        <taxon>Pseudomonadati</taxon>
        <taxon>Bacteroidota</taxon>
        <taxon>Cytophagia</taxon>
        <taxon>Cytophagales</taxon>
        <taxon>Hymenobacteraceae</taxon>
        <taxon>Hymenobacter</taxon>
    </lineage>
</organism>
<comment type="caution">
    <text evidence="3">The sequence shown here is derived from an EMBL/GenBank/DDBJ whole genome shotgun (WGS) entry which is preliminary data.</text>
</comment>
<name>A0ABT9BEQ5_9BACT</name>
<keyword evidence="1" id="KW-0732">Signal</keyword>
<dbReference type="EMBL" id="JAUQSY010000013">
    <property type="protein sequence ID" value="MDO7876751.1"/>
    <property type="molecule type" value="Genomic_DNA"/>
</dbReference>
<dbReference type="InterPro" id="IPR000782">
    <property type="entry name" value="FAS1_domain"/>
</dbReference>
<evidence type="ECO:0000259" key="2">
    <source>
        <dbReference type="PROSITE" id="PS50213"/>
    </source>
</evidence>
<sequence>MNYFFISKVLGLCLSLAFLTACDKKDDEAPSIASIAVANPDFQVLEDAAIRGDVAIVLSNKNLNDPAGNYTVFAPTNAAFARLGLVQAADLDALQKPFLTNTLLYHVAGGLLPGSSLQPGGSSPSALSGLTRRYIKRGNDLYVNGSKILATDVKAANGVVHVIDKVLLATGGNVVESAVALQSGGAFVKPELTFLVAAVLHCNLQGLLSQPGNNYTVFAPTDQAFKDAGIPSIDAINQMDVAVLTGILANHVLYNNAGTNLLLGDKFTSELPENTAVPAFGGAQLQLGPFNNGTLTVKGPGNTAPANMVIPDVQCTNGVVHVIDKVLL</sequence>
<dbReference type="InterPro" id="IPR036378">
    <property type="entry name" value="FAS1_dom_sf"/>
</dbReference>
<dbReference type="PROSITE" id="PS50213">
    <property type="entry name" value="FAS1"/>
    <property type="match status" value="2"/>
</dbReference>